<dbReference type="Gene3D" id="3.40.50.300">
    <property type="entry name" value="P-loop containing nucleotide triphosphate hydrolases"/>
    <property type="match status" value="2"/>
</dbReference>
<name>A0A6N2K2U2_SALVM</name>
<protein>
    <recommendedName>
        <fullName evidence="2">DNA2/NAM7 helicase-like C-terminal domain-containing protein</fullName>
    </recommendedName>
</protein>
<dbReference type="Pfam" id="PF13087">
    <property type="entry name" value="AAA_12"/>
    <property type="match status" value="2"/>
</dbReference>
<accession>A0A6N2K2U2</accession>
<feature type="domain" description="DNA2/NAM7 helicase-like C-terminal" evidence="2">
    <location>
        <begin position="90"/>
        <end position="120"/>
    </location>
</feature>
<feature type="domain" description="DNA2/NAM7 helicase-like C-terminal" evidence="2">
    <location>
        <begin position="29"/>
        <end position="77"/>
    </location>
</feature>
<dbReference type="PANTHER" id="PTHR10887">
    <property type="entry name" value="DNA2/NAM7 HELICASE FAMILY"/>
    <property type="match status" value="1"/>
</dbReference>
<dbReference type="PANTHER" id="PTHR10887:SF495">
    <property type="entry name" value="HELICASE SENATAXIN ISOFORM X1-RELATED"/>
    <property type="match status" value="1"/>
</dbReference>
<sequence>MSNKSASFHEIGVLGLFFYSMILRMARSFAFNTVDGFQGLEVGILILSTVRAADLSSSMNGLSSSSIGFVADIRRMNDLADERSSMSRLSSSSIGFVADIRRMNVALTRAKLSLCILGNARTLQTNRN</sequence>
<dbReference type="SUPFAM" id="SSF52540">
    <property type="entry name" value="P-loop containing nucleoside triphosphate hydrolases"/>
    <property type="match status" value="1"/>
</dbReference>
<keyword evidence="1" id="KW-1133">Transmembrane helix</keyword>
<evidence type="ECO:0000256" key="1">
    <source>
        <dbReference type="SAM" id="Phobius"/>
    </source>
</evidence>
<proteinExistence type="predicted"/>
<dbReference type="InterPro" id="IPR045055">
    <property type="entry name" value="DNA2/NAM7-like"/>
</dbReference>
<keyword evidence="1" id="KW-0472">Membrane</keyword>
<dbReference type="InterPro" id="IPR041679">
    <property type="entry name" value="DNA2/NAM7-like_C"/>
</dbReference>
<dbReference type="InterPro" id="IPR027417">
    <property type="entry name" value="P-loop_NTPase"/>
</dbReference>
<gene>
    <name evidence="3" type="ORF">SVIM_LOCUS3200</name>
</gene>
<dbReference type="EMBL" id="CAADRP010000001">
    <property type="protein sequence ID" value="VFU20138.1"/>
    <property type="molecule type" value="Genomic_DNA"/>
</dbReference>
<feature type="transmembrane region" description="Helical" evidence="1">
    <location>
        <begin position="6"/>
        <end position="23"/>
    </location>
</feature>
<evidence type="ECO:0000259" key="2">
    <source>
        <dbReference type="Pfam" id="PF13087"/>
    </source>
</evidence>
<evidence type="ECO:0000313" key="3">
    <source>
        <dbReference type="EMBL" id="VFU20138.1"/>
    </source>
</evidence>
<reference evidence="3" key="1">
    <citation type="submission" date="2019-03" db="EMBL/GenBank/DDBJ databases">
        <authorList>
            <person name="Mank J."/>
            <person name="Almeida P."/>
        </authorList>
    </citation>
    <scope>NUCLEOTIDE SEQUENCE</scope>
    <source>
        <strain evidence="3">78183</strain>
    </source>
</reference>
<dbReference type="AlphaFoldDB" id="A0A6N2K2U2"/>
<organism evidence="3">
    <name type="scientific">Salix viminalis</name>
    <name type="common">Common osier</name>
    <name type="synonym">Basket willow</name>
    <dbReference type="NCBI Taxonomy" id="40686"/>
    <lineage>
        <taxon>Eukaryota</taxon>
        <taxon>Viridiplantae</taxon>
        <taxon>Streptophyta</taxon>
        <taxon>Embryophyta</taxon>
        <taxon>Tracheophyta</taxon>
        <taxon>Spermatophyta</taxon>
        <taxon>Magnoliopsida</taxon>
        <taxon>eudicotyledons</taxon>
        <taxon>Gunneridae</taxon>
        <taxon>Pentapetalae</taxon>
        <taxon>rosids</taxon>
        <taxon>fabids</taxon>
        <taxon>Malpighiales</taxon>
        <taxon>Salicaceae</taxon>
        <taxon>Saliceae</taxon>
        <taxon>Salix</taxon>
    </lineage>
</organism>
<keyword evidence="1" id="KW-0812">Transmembrane</keyword>